<dbReference type="EMBL" id="BIFY01000022">
    <property type="protein sequence ID" value="GCE59798.1"/>
    <property type="molecule type" value="Genomic_DNA"/>
</dbReference>
<gene>
    <name evidence="1" type="ORF">MiAbB_01717</name>
</gene>
<sequence length="203" mass="24128">MSDNMANSLSSSQIPLSLFVAGGDYRREKATQMSEDFLFAWKERIADYQRQVREGKTAIEQPTLFDLPQTTWHTADEIDPFSLPRHPSDFYRRPDIEPPDDSNQGCLYFQIDHVSNIVLYVGETKLSARRRWLGSHDCKDYVLSYIELHRRYDLDVAVNASFWYHVPPQKKILQQWERELIFKWRPPFNKEMWEFYGQPFGKL</sequence>
<evidence type="ECO:0008006" key="3">
    <source>
        <dbReference type="Google" id="ProtNLM"/>
    </source>
</evidence>
<name>A0A402DCA3_MICAE</name>
<evidence type="ECO:0000313" key="2">
    <source>
        <dbReference type="Proteomes" id="UP000289660"/>
    </source>
</evidence>
<proteinExistence type="predicted"/>
<reference evidence="2" key="1">
    <citation type="submission" date="2018-12" db="EMBL/GenBank/DDBJ databases">
        <title>Genome sequence of Microcystis aeruginosa NIES-4285.</title>
        <authorList>
            <person name="Tanabe Y."/>
        </authorList>
    </citation>
    <scope>NUCLEOTIDE SEQUENCE [LARGE SCALE GENOMIC DNA]</scope>
    <source>
        <strain evidence="2">NIES-4285</strain>
    </source>
</reference>
<accession>A0A402DCA3</accession>
<protein>
    <recommendedName>
        <fullName evidence="3">GIY-YIG domain-containing protein</fullName>
    </recommendedName>
</protein>
<dbReference type="Proteomes" id="UP000289660">
    <property type="component" value="Unassembled WGS sequence"/>
</dbReference>
<dbReference type="AlphaFoldDB" id="A0A402DCA3"/>
<evidence type="ECO:0000313" key="1">
    <source>
        <dbReference type="EMBL" id="GCE59798.1"/>
    </source>
</evidence>
<comment type="caution">
    <text evidence="1">The sequence shown here is derived from an EMBL/GenBank/DDBJ whole genome shotgun (WGS) entry which is preliminary data.</text>
</comment>
<organism evidence="1 2">
    <name type="scientific">Microcystis aeruginosa NIES-4285</name>
    <dbReference type="NCBI Taxonomy" id="2497681"/>
    <lineage>
        <taxon>Bacteria</taxon>
        <taxon>Bacillati</taxon>
        <taxon>Cyanobacteriota</taxon>
        <taxon>Cyanophyceae</taxon>
        <taxon>Oscillatoriophycideae</taxon>
        <taxon>Chroococcales</taxon>
        <taxon>Microcystaceae</taxon>
        <taxon>Microcystis</taxon>
    </lineage>
</organism>